<accession>A0A9X2SVA7</accession>
<evidence type="ECO:0000313" key="10">
    <source>
        <dbReference type="Proteomes" id="UP001143810"/>
    </source>
</evidence>
<dbReference type="InterPro" id="IPR011583">
    <property type="entry name" value="Chitinase_II/V-like_cat"/>
</dbReference>
<dbReference type="AlphaFoldDB" id="A0A9X2SVA7"/>
<dbReference type="InterPro" id="IPR001223">
    <property type="entry name" value="Glyco_hydro18_cat"/>
</dbReference>
<comment type="similarity">
    <text evidence="7">Belongs to the glycosyl hydrolase 18 family.</text>
</comment>
<dbReference type="SMART" id="SM00636">
    <property type="entry name" value="Glyco_18"/>
    <property type="match status" value="1"/>
</dbReference>
<comment type="catalytic activity">
    <reaction evidence="1">
        <text>Random endo-hydrolysis of N-acetyl-beta-D-glucosaminide (1-&gt;4)-beta-linkages in chitin and chitodextrins.</text>
        <dbReference type="EC" id="3.2.1.14"/>
    </reaction>
</comment>
<dbReference type="Gene3D" id="3.20.20.80">
    <property type="entry name" value="Glycosidases"/>
    <property type="match status" value="2"/>
</dbReference>
<evidence type="ECO:0000256" key="3">
    <source>
        <dbReference type="ARBA" id="ARBA00022801"/>
    </source>
</evidence>
<reference evidence="9" key="2">
    <citation type="submission" date="2022-04" db="EMBL/GenBank/DDBJ databases">
        <authorList>
            <person name="Fokt H."/>
            <person name="Baines J."/>
        </authorList>
    </citation>
    <scope>NUCLEOTIDE SEQUENCE</scope>
    <source>
        <strain evidence="9">KH569_7</strain>
    </source>
</reference>
<dbReference type="SUPFAM" id="SSF51445">
    <property type="entry name" value="(Trans)glycosidases"/>
    <property type="match status" value="1"/>
</dbReference>
<dbReference type="InterPro" id="IPR017853">
    <property type="entry name" value="GH"/>
</dbReference>
<gene>
    <name evidence="9" type="ORF">M1B78_07280</name>
</gene>
<keyword evidence="3 6" id="KW-0378">Hydrolase</keyword>
<dbReference type="InterPro" id="IPR050314">
    <property type="entry name" value="Glycosyl_Hydrlase_18"/>
</dbReference>
<dbReference type="Pfam" id="PF00704">
    <property type="entry name" value="Glyco_hydro_18"/>
    <property type="match status" value="1"/>
</dbReference>
<organism evidence="9 10">
    <name type="scientific">Bacteroides muris</name>
    <name type="common">ex Fokt et al. 2023</name>
    <dbReference type="NCBI Taxonomy" id="2937417"/>
    <lineage>
        <taxon>Bacteria</taxon>
        <taxon>Pseudomonadati</taxon>
        <taxon>Bacteroidota</taxon>
        <taxon>Bacteroidia</taxon>
        <taxon>Bacteroidales</taxon>
        <taxon>Bacteroidaceae</taxon>
        <taxon>Bacteroides</taxon>
    </lineage>
</organism>
<evidence type="ECO:0000256" key="4">
    <source>
        <dbReference type="ARBA" id="ARBA00023024"/>
    </source>
</evidence>
<dbReference type="EMBL" id="JAMZEE010000013">
    <property type="protein sequence ID" value="MCR6507974.1"/>
    <property type="molecule type" value="Genomic_DNA"/>
</dbReference>
<dbReference type="PANTHER" id="PTHR11177:SF317">
    <property type="entry name" value="CHITINASE 12-RELATED"/>
    <property type="match status" value="1"/>
</dbReference>
<proteinExistence type="inferred from homology"/>
<dbReference type="Gene3D" id="3.10.50.10">
    <property type="match status" value="1"/>
</dbReference>
<evidence type="ECO:0000313" key="9">
    <source>
        <dbReference type="EMBL" id="MCR6507974.1"/>
    </source>
</evidence>
<dbReference type="RefSeq" id="WP_257940291.1">
    <property type="nucleotide sequence ID" value="NZ_JAMZEE010000013.1"/>
</dbReference>
<dbReference type="GO" id="GO:0008061">
    <property type="term" value="F:chitin binding"/>
    <property type="evidence" value="ECO:0007669"/>
    <property type="project" value="InterPro"/>
</dbReference>
<keyword evidence="4" id="KW-0624">Polysaccharide degradation</keyword>
<name>A0A9X2SVA7_9BACE</name>
<dbReference type="GO" id="GO:0005975">
    <property type="term" value="P:carbohydrate metabolic process"/>
    <property type="evidence" value="ECO:0007669"/>
    <property type="project" value="InterPro"/>
</dbReference>
<sequence>MKNFSMILLMIVSMISCSSKGDNLKELPSLPDEPVIEEPNPIPGSTDKIVVGYVTLWSNHKVKPEYVTHINYAFGYVQGTFRGIGISNEERLRSVVALKKQASHLKVLLSIGGWGSGNFSEMAADADNRLAFAADCKRVIDEFSLDGIDIDWEFPTSNMAGIFSSPDDTRNYNLMMRDIRQAIGSNKLLTLATVCSADYIDFEGVIPYIDFVNIMAYDMENPPKHNAPLYQSSKFPGWFNCDMAVKAHCAKGVPASMLVLGMPFYGHGTDIYDHSTDFKNVKVPSGYTNCWDDEAKVPYVTDKNGRFVLSYDNARSIGLKCDYILENELLGAMFWDDACDDSNHTLHKPIANKLFVKSN</sequence>
<dbReference type="PROSITE" id="PS01095">
    <property type="entry name" value="GH18_1"/>
    <property type="match status" value="1"/>
</dbReference>
<protein>
    <recommendedName>
        <fullName evidence="2">chitinase</fullName>
        <ecNumber evidence="2">3.2.1.14</ecNumber>
    </recommendedName>
</protein>
<dbReference type="InterPro" id="IPR029070">
    <property type="entry name" value="Chitinase_insertion_sf"/>
</dbReference>
<dbReference type="GO" id="GO:0008843">
    <property type="term" value="F:endochitinase activity"/>
    <property type="evidence" value="ECO:0007669"/>
    <property type="project" value="UniProtKB-EC"/>
</dbReference>
<dbReference type="PROSITE" id="PS51910">
    <property type="entry name" value="GH18_2"/>
    <property type="match status" value="1"/>
</dbReference>
<dbReference type="SUPFAM" id="SSF54556">
    <property type="entry name" value="Chitinase insertion domain"/>
    <property type="match status" value="1"/>
</dbReference>
<evidence type="ECO:0000256" key="2">
    <source>
        <dbReference type="ARBA" id="ARBA00012729"/>
    </source>
</evidence>
<evidence type="ECO:0000256" key="5">
    <source>
        <dbReference type="ARBA" id="ARBA00023295"/>
    </source>
</evidence>
<evidence type="ECO:0000256" key="1">
    <source>
        <dbReference type="ARBA" id="ARBA00000822"/>
    </source>
</evidence>
<evidence type="ECO:0000256" key="6">
    <source>
        <dbReference type="RuleBase" id="RU000489"/>
    </source>
</evidence>
<dbReference type="CDD" id="cd06548">
    <property type="entry name" value="GH18_chitinase"/>
    <property type="match status" value="1"/>
</dbReference>
<keyword evidence="5 6" id="KW-0326">Glycosidase</keyword>
<dbReference type="Proteomes" id="UP001143810">
    <property type="component" value="Unassembled WGS sequence"/>
</dbReference>
<evidence type="ECO:0000259" key="8">
    <source>
        <dbReference type="PROSITE" id="PS51910"/>
    </source>
</evidence>
<feature type="domain" description="GH18" evidence="8">
    <location>
        <begin position="47"/>
        <end position="357"/>
    </location>
</feature>
<evidence type="ECO:0000256" key="7">
    <source>
        <dbReference type="RuleBase" id="RU004453"/>
    </source>
</evidence>
<dbReference type="EC" id="3.2.1.14" evidence="2"/>
<dbReference type="GO" id="GO:0006032">
    <property type="term" value="P:chitin catabolic process"/>
    <property type="evidence" value="ECO:0007669"/>
    <property type="project" value="UniProtKB-KW"/>
</dbReference>
<reference evidence="9" key="1">
    <citation type="journal article" date="2022" name="Arch. Microbiol.">
        <title>Bacteroides muris sp. nov. isolated from the cecum of wild-derived house mice.</title>
        <authorList>
            <person name="Fokt H."/>
            <person name="Unni R."/>
            <person name="Repnik U."/>
            <person name="Schmitz R.A."/>
            <person name="Bramkamp M."/>
            <person name="Baines J.F."/>
            <person name="Unterweger D."/>
        </authorList>
    </citation>
    <scope>NUCLEOTIDE SEQUENCE</scope>
    <source>
        <strain evidence="9">KH569_7</strain>
    </source>
</reference>
<keyword evidence="4" id="KW-0146">Chitin degradation</keyword>
<keyword evidence="4" id="KW-0119">Carbohydrate metabolism</keyword>
<comment type="caution">
    <text evidence="9">The sequence shown here is derived from an EMBL/GenBank/DDBJ whole genome shotgun (WGS) entry which is preliminary data.</text>
</comment>
<dbReference type="PANTHER" id="PTHR11177">
    <property type="entry name" value="CHITINASE"/>
    <property type="match status" value="1"/>
</dbReference>
<dbReference type="PROSITE" id="PS51257">
    <property type="entry name" value="PROKAR_LIPOPROTEIN"/>
    <property type="match status" value="1"/>
</dbReference>
<dbReference type="InterPro" id="IPR001579">
    <property type="entry name" value="Glyco_hydro_18_chit_AS"/>
</dbReference>